<dbReference type="RefSeq" id="WP_285232216.1">
    <property type="nucleotide sequence ID" value="NZ_CP116346.1"/>
</dbReference>
<organism evidence="2 3">
    <name type="scientific">Paucibacter sediminis</name>
    <dbReference type="NCBI Taxonomy" id="3019553"/>
    <lineage>
        <taxon>Bacteria</taxon>
        <taxon>Pseudomonadati</taxon>
        <taxon>Pseudomonadota</taxon>
        <taxon>Betaproteobacteria</taxon>
        <taxon>Burkholderiales</taxon>
        <taxon>Sphaerotilaceae</taxon>
        <taxon>Roseateles</taxon>
    </lineage>
</organism>
<sequence>MSYKTRLAMLLCACFGLHAQAQEGSYATRSLTPETALQAARAALESCRKQGFQVAVAVVDRAGITQVLLRDRYAGPHTVEVAASKAWTALSFRSASSALAQETQPGRPMSGLRNQPRFIAAGGGLPIEGGGSLLGGIGVSGAPGGEQDEACARAGLKGVADLIEF</sequence>
<dbReference type="PANTHER" id="PTHR34309:SF10">
    <property type="entry name" value="SLR1406 PROTEIN"/>
    <property type="match status" value="1"/>
</dbReference>
<gene>
    <name evidence="2" type="ORF">PFX98_19870</name>
</gene>
<protein>
    <submittedName>
        <fullName evidence="2">Heme-binding protein</fullName>
    </submittedName>
</protein>
<reference evidence="2" key="1">
    <citation type="submission" date="2023-01" db="EMBL/GenBank/DDBJ databases">
        <title>Whole genome sequence of Paucibacter sp. S2-9 isolated from pond sediment.</title>
        <authorList>
            <person name="Jung J.Y."/>
        </authorList>
    </citation>
    <scope>NUCLEOTIDE SEQUENCE</scope>
    <source>
        <strain evidence="2">S2-9</strain>
    </source>
</reference>
<dbReference type="PANTHER" id="PTHR34309">
    <property type="entry name" value="SLR1406 PROTEIN"/>
    <property type="match status" value="1"/>
</dbReference>
<dbReference type="InterPro" id="IPR005624">
    <property type="entry name" value="PduO/GlcC-like"/>
</dbReference>
<evidence type="ECO:0000313" key="3">
    <source>
        <dbReference type="Proteomes" id="UP001177769"/>
    </source>
</evidence>
<evidence type="ECO:0000256" key="1">
    <source>
        <dbReference type="SAM" id="SignalP"/>
    </source>
</evidence>
<feature type="chain" id="PRO_5041687739" evidence="1">
    <location>
        <begin position="22"/>
        <end position="165"/>
    </location>
</feature>
<name>A0AA95SM89_9BURK</name>
<accession>A0AA95SM89</accession>
<dbReference type="SUPFAM" id="SSF143744">
    <property type="entry name" value="GlcG-like"/>
    <property type="match status" value="1"/>
</dbReference>
<dbReference type="AlphaFoldDB" id="A0AA95SM89"/>
<dbReference type="Pfam" id="PF03928">
    <property type="entry name" value="HbpS-like"/>
    <property type="match status" value="1"/>
</dbReference>
<dbReference type="InterPro" id="IPR052517">
    <property type="entry name" value="GlcG_carb_metab_protein"/>
</dbReference>
<evidence type="ECO:0000313" key="2">
    <source>
        <dbReference type="EMBL" id="WIT11137.1"/>
    </source>
</evidence>
<keyword evidence="3" id="KW-1185">Reference proteome</keyword>
<keyword evidence="1" id="KW-0732">Signal</keyword>
<dbReference type="EMBL" id="CP116346">
    <property type="protein sequence ID" value="WIT11137.1"/>
    <property type="molecule type" value="Genomic_DNA"/>
</dbReference>
<proteinExistence type="predicted"/>
<dbReference type="Gene3D" id="3.30.450.150">
    <property type="entry name" value="Haem-degrading domain"/>
    <property type="match status" value="1"/>
</dbReference>
<dbReference type="InterPro" id="IPR038084">
    <property type="entry name" value="PduO/GlcC-like_sf"/>
</dbReference>
<dbReference type="KEGG" id="pais:PFX98_19870"/>
<dbReference type="Proteomes" id="UP001177769">
    <property type="component" value="Chromosome"/>
</dbReference>
<feature type="signal peptide" evidence="1">
    <location>
        <begin position="1"/>
        <end position="21"/>
    </location>
</feature>